<dbReference type="AlphaFoldDB" id="A0AAV3ZUM0"/>
<accession>A0AAV3ZUM0</accession>
<proteinExistence type="predicted"/>
<organism evidence="1 2">
    <name type="scientific">Plakobranchus ocellatus</name>
    <dbReference type="NCBI Taxonomy" id="259542"/>
    <lineage>
        <taxon>Eukaryota</taxon>
        <taxon>Metazoa</taxon>
        <taxon>Spiralia</taxon>
        <taxon>Lophotrochozoa</taxon>
        <taxon>Mollusca</taxon>
        <taxon>Gastropoda</taxon>
        <taxon>Heterobranchia</taxon>
        <taxon>Euthyneura</taxon>
        <taxon>Panpulmonata</taxon>
        <taxon>Sacoglossa</taxon>
        <taxon>Placobranchoidea</taxon>
        <taxon>Plakobranchidae</taxon>
        <taxon>Plakobranchus</taxon>
    </lineage>
</organism>
<keyword evidence="2" id="KW-1185">Reference proteome</keyword>
<sequence>MIANVCSRQGTDDDVYPSISPPFHLQNSVLITAASTLLMVEIMKMATSSPPPALQLLLPSPFPYSSSAFFYSSLIFSVFWSSSSFPSLTHSSPPALLAQWFANPS</sequence>
<evidence type="ECO:0000313" key="1">
    <source>
        <dbReference type="EMBL" id="GFN99645.1"/>
    </source>
</evidence>
<dbReference type="EMBL" id="BLXT01003014">
    <property type="protein sequence ID" value="GFN99645.1"/>
    <property type="molecule type" value="Genomic_DNA"/>
</dbReference>
<gene>
    <name evidence="1" type="ORF">PoB_002615100</name>
</gene>
<dbReference type="Proteomes" id="UP000735302">
    <property type="component" value="Unassembled WGS sequence"/>
</dbReference>
<evidence type="ECO:0000313" key="2">
    <source>
        <dbReference type="Proteomes" id="UP000735302"/>
    </source>
</evidence>
<reference evidence="1 2" key="1">
    <citation type="journal article" date="2021" name="Elife">
        <title>Chloroplast acquisition without the gene transfer in kleptoplastic sea slugs, Plakobranchus ocellatus.</title>
        <authorList>
            <person name="Maeda T."/>
            <person name="Takahashi S."/>
            <person name="Yoshida T."/>
            <person name="Shimamura S."/>
            <person name="Takaki Y."/>
            <person name="Nagai Y."/>
            <person name="Toyoda A."/>
            <person name="Suzuki Y."/>
            <person name="Arimoto A."/>
            <person name="Ishii H."/>
            <person name="Satoh N."/>
            <person name="Nishiyama T."/>
            <person name="Hasebe M."/>
            <person name="Maruyama T."/>
            <person name="Minagawa J."/>
            <person name="Obokata J."/>
            <person name="Shigenobu S."/>
        </authorList>
    </citation>
    <scope>NUCLEOTIDE SEQUENCE [LARGE SCALE GENOMIC DNA]</scope>
</reference>
<comment type="caution">
    <text evidence="1">The sequence shown here is derived from an EMBL/GenBank/DDBJ whole genome shotgun (WGS) entry which is preliminary data.</text>
</comment>
<protein>
    <submittedName>
        <fullName evidence="1">Uncharacterized protein</fullName>
    </submittedName>
</protein>
<name>A0AAV3ZUM0_9GAST</name>